<dbReference type="Gene3D" id="3.20.20.60">
    <property type="entry name" value="Phosphoenolpyruvate-binding domains"/>
    <property type="match status" value="1"/>
</dbReference>
<keyword evidence="6" id="KW-1185">Reference proteome</keyword>
<dbReference type="PIRSF" id="PIRSF015582">
    <property type="entry name" value="Cit_lyase_B"/>
    <property type="match status" value="1"/>
</dbReference>
<organism evidence="5 6">
    <name type="scientific">Sporichthya brevicatena</name>
    <dbReference type="NCBI Taxonomy" id="171442"/>
    <lineage>
        <taxon>Bacteria</taxon>
        <taxon>Bacillati</taxon>
        <taxon>Actinomycetota</taxon>
        <taxon>Actinomycetes</taxon>
        <taxon>Sporichthyales</taxon>
        <taxon>Sporichthyaceae</taxon>
        <taxon>Sporichthya</taxon>
    </lineage>
</organism>
<dbReference type="InterPro" id="IPR040442">
    <property type="entry name" value="Pyrv_kinase-like_dom_sf"/>
</dbReference>
<dbReference type="PANTHER" id="PTHR32308">
    <property type="entry name" value="LYASE BETA SUBUNIT, PUTATIVE (AFU_ORTHOLOGUE AFUA_4G13030)-RELATED"/>
    <property type="match status" value="1"/>
</dbReference>
<gene>
    <name evidence="5" type="ORF">GCM10009547_01630</name>
</gene>
<protein>
    <submittedName>
        <fullName evidence="5">CoA ester lyase</fullName>
    </submittedName>
</protein>
<dbReference type="SUPFAM" id="SSF51621">
    <property type="entry name" value="Phosphoenolpyruvate/pyruvate domain"/>
    <property type="match status" value="1"/>
</dbReference>
<evidence type="ECO:0000313" key="5">
    <source>
        <dbReference type="EMBL" id="GAA0603676.1"/>
    </source>
</evidence>
<accession>A0ABP3RAI6</accession>
<name>A0ABP3RAI6_9ACTN</name>
<keyword evidence="2" id="KW-0479">Metal-binding</keyword>
<dbReference type="EMBL" id="BAAAHE010000002">
    <property type="protein sequence ID" value="GAA0603676.1"/>
    <property type="molecule type" value="Genomic_DNA"/>
</dbReference>
<dbReference type="InterPro" id="IPR011206">
    <property type="entry name" value="Citrate_lyase_beta/mcl1/mcl2"/>
</dbReference>
<proteinExistence type="predicted"/>
<evidence type="ECO:0000256" key="3">
    <source>
        <dbReference type="ARBA" id="ARBA00022842"/>
    </source>
</evidence>
<reference evidence="6" key="1">
    <citation type="journal article" date="2019" name="Int. J. Syst. Evol. Microbiol.">
        <title>The Global Catalogue of Microorganisms (GCM) 10K type strain sequencing project: providing services to taxonomists for standard genome sequencing and annotation.</title>
        <authorList>
            <consortium name="The Broad Institute Genomics Platform"/>
            <consortium name="The Broad Institute Genome Sequencing Center for Infectious Disease"/>
            <person name="Wu L."/>
            <person name="Ma J."/>
        </authorList>
    </citation>
    <scope>NUCLEOTIDE SEQUENCE [LARGE SCALE GENOMIC DNA]</scope>
    <source>
        <strain evidence="6">JCM 10671</strain>
    </source>
</reference>
<dbReference type="GO" id="GO:0016829">
    <property type="term" value="F:lyase activity"/>
    <property type="evidence" value="ECO:0007669"/>
    <property type="project" value="UniProtKB-KW"/>
</dbReference>
<evidence type="ECO:0000313" key="6">
    <source>
        <dbReference type="Proteomes" id="UP001500957"/>
    </source>
</evidence>
<dbReference type="InterPro" id="IPR015813">
    <property type="entry name" value="Pyrv/PenolPyrv_kinase-like_dom"/>
</dbReference>
<feature type="domain" description="HpcH/HpaI aldolase/citrate lyase" evidence="4">
    <location>
        <begin position="10"/>
        <end position="224"/>
    </location>
</feature>
<comment type="cofactor">
    <cofactor evidence="1">
        <name>Mg(2+)</name>
        <dbReference type="ChEBI" id="CHEBI:18420"/>
    </cofactor>
</comment>
<dbReference type="InterPro" id="IPR005000">
    <property type="entry name" value="Aldolase/citrate-lyase_domain"/>
</dbReference>
<evidence type="ECO:0000259" key="4">
    <source>
        <dbReference type="Pfam" id="PF03328"/>
    </source>
</evidence>
<keyword evidence="3" id="KW-0460">Magnesium</keyword>
<dbReference type="RefSeq" id="WP_344600571.1">
    <property type="nucleotide sequence ID" value="NZ_BAAAHE010000002.1"/>
</dbReference>
<evidence type="ECO:0000256" key="2">
    <source>
        <dbReference type="ARBA" id="ARBA00022723"/>
    </source>
</evidence>
<dbReference type="PANTHER" id="PTHR32308:SF0">
    <property type="entry name" value="HPCH_HPAI ALDOLASE_CITRATE LYASE DOMAIN-CONTAINING PROTEIN"/>
    <property type="match status" value="1"/>
</dbReference>
<dbReference type="Proteomes" id="UP001500957">
    <property type="component" value="Unassembled WGS sequence"/>
</dbReference>
<evidence type="ECO:0000256" key="1">
    <source>
        <dbReference type="ARBA" id="ARBA00001946"/>
    </source>
</evidence>
<sequence>MTRTPFAVTRSTLFVPATRPDLVEKVGRSGADVVVLDLEDTVPPPAKAGARSALPALIDLLTSLATGTRMVRVNAPDSPWIGADLDALAAGALAGLDGLVVPKVDGPGSLDQLTKLADRAGLPELPILAGIESAQGVSQVEAIAPRVAAVYFGAEDFAADMRGRRTSHNTEVLYARSRVALAARVAEIPALDQVFFDVGDEAGFRREAGAARDLGYSGKMCLNPRQVRWSNEMWTPTPAETDWAVRAIAAYDEVTTRGEGVAFVDGRLIDLPVIRLARAVLAAAPRVTTEEQGA</sequence>
<comment type="caution">
    <text evidence="5">The sequence shown here is derived from an EMBL/GenBank/DDBJ whole genome shotgun (WGS) entry which is preliminary data.</text>
</comment>
<dbReference type="Pfam" id="PF03328">
    <property type="entry name" value="HpcH_HpaI"/>
    <property type="match status" value="1"/>
</dbReference>
<keyword evidence="5" id="KW-0456">Lyase</keyword>